<organism evidence="1 2">
    <name type="scientific">Marinobacter xiaoshiensis</name>
    <dbReference type="NCBI Taxonomy" id="3073652"/>
    <lineage>
        <taxon>Bacteria</taxon>
        <taxon>Pseudomonadati</taxon>
        <taxon>Pseudomonadota</taxon>
        <taxon>Gammaproteobacteria</taxon>
        <taxon>Pseudomonadales</taxon>
        <taxon>Marinobacteraceae</taxon>
        <taxon>Marinobacter</taxon>
    </lineage>
</organism>
<name>A0ABU2HDC7_9GAMM</name>
<keyword evidence="2" id="KW-1185">Reference proteome</keyword>
<evidence type="ECO:0000313" key="1">
    <source>
        <dbReference type="EMBL" id="MDS1309093.1"/>
    </source>
</evidence>
<sequence length="62" mass="7079">MDDLEDIFKRMTNKTKGTWLIGFGLIFCTGGVSVRQTHLECDAEGFKIVSTYSLVDTIYEQR</sequence>
<comment type="caution">
    <text evidence="1">The sequence shown here is derived from an EMBL/GenBank/DDBJ whole genome shotgun (WGS) entry which is preliminary data.</text>
</comment>
<dbReference type="EMBL" id="JAVMBO010000005">
    <property type="protein sequence ID" value="MDS1309093.1"/>
    <property type="molecule type" value="Genomic_DNA"/>
</dbReference>
<reference evidence="1" key="1">
    <citation type="submission" date="2023-09" db="EMBL/GenBank/DDBJ databases">
        <title>Marinobacter sediminicola sp. nov. and Marinobacter maritimum sp. nov., isolated from marine sediment.</title>
        <authorList>
            <person name="An J."/>
        </authorList>
    </citation>
    <scope>NUCLEOTIDE SEQUENCE</scope>
    <source>
        <strain evidence="1">F60267</strain>
    </source>
</reference>
<dbReference type="RefSeq" id="WP_310965552.1">
    <property type="nucleotide sequence ID" value="NZ_JAVMBO010000005.1"/>
</dbReference>
<protein>
    <submittedName>
        <fullName evidence="1">Uncharacterized protein</fullName>
    </submittedName>
</protein>
<feature type="non-terminal residue" evidence="1">
    <location>
        <position position="62"/>
    </location>
</feature>
<evidence type="ECO:0000313" key="2">
    <source>
        <dbReference type="Proteomes" id="UP001267407"/>
    </source>
</evidence>
<gene>
    <name evidence="1" type="ORF">RKA07_03115</name>
</gene>
<accession>A0ABU2HDC7</accession>
<dbReference type="Proteomes" id="UP001267407">
    <property type="component" value="Unassembled WGS sequence"/>
</dbReference>
<proteinExistence type="predicted"/>